<dbReference type="Pfam" id="PF07654">
    <property type="entry name" value="C1-set"/>
    <property type="match status" value="1"/>
</dbReference>
<evidence type="ECO:0000256" key="6">
    <source>
        <dbReference type="ARBA" id="ARBA00022989"/>
    </source>
</evidence>
<dbReference type="InterPro" id="IPR003597">
    <property type="entry name" value="Ig_C1-set"/>
</dbReference>
<dbReference type="PROSITE" id="PS50835">
    <property type="entry name" value="IG_LIKE"/>
    <property type="match status" value="1"/>
</dbReference>
<comment type="similarity">
    <text evidence="10">Belongs to the MHC class I family.</text>
</comment>
<dbReference type="PANTHER" id="PTHR16675:SF242">
    <property type="entry name" value="MAJOR HISTOCOMPATIBILITY COMPLEX CLASS I-RELATED GENE PROTEIN"/>
    <property type="match status" value="1"/>
</dbReference>
<keyword evidence="3" id="KW-0812">Transmembrane</keyword>
<dbReference type="PANTHER" id="PTHR16675">
    <property type="entry name" value="MHC CLASS I-RELATED"/>
    <property type="match status" value="1"/>
</dbReference>
<keyword evidence="9" id="KW-0325">Glycoprotein</keyword>
<evidence type="ECO:0000256" key="5">
    <source>
        <dbReference type="ARBA" id="ARBA00022859"/>
    </source>
</evidence>
<dbReference type="GeneID" id="107124611"/>
<dbReference type="InterPro" id="IPR011161">
    <property type="entry name" value="MHC_I-like_Ag-recog"/>
</dbReference>
<organism evidence="14 15">
    <name type="scientific">Gekko japonicus</name>
    <name type="common">Schlegel's Japanese gecko</name>
    <dbReference type="NCBI Taxonomy" id="146911"/>
    <lineage>
        <taxon>Eukaryota</taxon>
        <taxon>Metazoa</taxon>
        <taxon>Chordata</taxon>
        <taxon>Craniata</taxon>
        <taxon>Vertebrata</taxon>
        <taxon>Euteleostomi</taxon>
        <taxon>Lepidosauria</taxon>
        <taxon>Squamata</taxon>
        <taxon>Bifurcata</taxon>
        <taxon>Gekkota</taxon>
        <taxon>Gekkonidae</taxon>
        <taxon>Gekkoninae</taxon>
        <taxon>Gekko</taxon>
    </lineage>
</organism>
<evidence type="ECO:0000256" key="2">
    <source>
        <dbReference type="ARBA" id="ARBA00022451"/>
    </source>
</evidence>
<dbReference type="InterPro" id="IPR013783">
    <property type="entry name" value="Ig-like_fold"/>
</dbReference>
<dbReference type="InterPro" id="IPR036179">
    <property type="entry name" value="Ig-like_dom_sf"/>
</dbReference>
<evidence type="ECO:0000256" key="12">
    <source>
        <dbReference type="SAM" id="SignalP"/>
    </source>
</evidence>
<feature type="chain" id="PRO_5047079308" evidence="12">
    <location>
        <begin position="29"/>
        <end position="375"/>
    </location>
</feature>
<evidence type="ECO:0000256" key="3">
    <source>
        <dbReference type="ARBA" id="ARBA00022692"/>
    </source>
</evidence>
<name>A0ABM1LCA0_GEKJA</name>
<keyword evidence="2" id="KW-0490">MHC I</keyword>
<dbReference type="InterPro" id="IPR001039">
    <property type="entry name" value="MHC_I_a_a1/a2"/>
</dbReference>
<dbReference type="RefSeq" id="XP_015283587.1">
    <property type="nucleotide sequence ID" value="XM_015428101.1"/>
</dbReference>
<feature type="signal peptide" evidence="12">
    <location>
        <begin position="1"/>
        <end position="28"/>
    </location>
</feature>
<dbReference type="PRINTS" id="PR01638">
    <property type="entry name" value="MHCCLASSI"/>
</dbReference>
<protein>
    <submittedName>
        <fullName evidence="15">H-2 class I histocompatibility antigen, Q10 alpha chain-like</fullName>
    </submittedName>
</protein>
<evidence type="ECO:0000256" key="4">
    <source>
        <dbReference type="ARBA" id="ARBA00022729"/>
    </source>
</evidence>
<accession>A0ABM1LCA0</accession>
<evidence type="ECO:0000256" key="10">
    <source>
        <dbReference type="RuleBase" id="RU004439"/>
    </source>
</evidence>
<evidence type="ECO:0000259" key="13">
    <source>
        <dbReference type="PROSITE" id="PS50835"/>
    </source>
</evidence>
<dbReference type="SUPFAM" id="SSF48726">
    <property type="entry name" value="Immunoglobulin"/>
    <property type="match status" value="1"/>
</dbReference>
<dbReference type="Proteomes" id="UP000694871">
    <property type="component" value="Unplaced"/>
</dbReference>
<dbReference type="Gene3D" id="2.60.40.10">
    <property type="entry name" value="Immunoglobulins"/>
    <property type="match status" value="1"/>
</dbReference>
<dbReference type="SUPFAM" id="SSF54452">
    <property type="entry name" value="MHC antigen-recognition domain"/>
    <property type="match status" value="1"/>
</dbReference>
<dbReference type="InterPro" id="IPR007110">
    <property type="entry name" value="Ig-like_dom"/>
</dbReference>
<dbReference type="PROSITE" id="PS00290">
    <property type="entry name" value="IG_MHC"/>
    <property type="match status" value="1"/>
</dbReference>
<reference evidence="15" key="1">
    <citation type="submission" date="2025-08" db="UniProtKB">
        <authorList>
            <consortium name="RefSeq"/>
        </authorList>
    </citation>
    <scope>IDENTIFICATION</scope>
</reference>
<keyword evidence="6" id="KW-1133">Transmembrane helix</keyword>
<keyword evidence="5" id="KW-0391">Immunity</keyword>
<keyword evidence="14" id="KW-1185">Reference proteome</keyword>
<dbReference type="CDD" id="cd07698">
    <property type="entry name" value="IgC1_MHC_I_alpha3"/>
    <property type="match status" value="1"/>
</dbReference>
<evidence type="ECO:0000256" key="9">
    <source>
        <dbReference type="ARBA" id="ARBA00023180"/>
    </source>
</evidence>
<dbReference type="InterPro" id="IPR050208">
    <property type="entry name" value="MHC_class-I_related"/>
</dbReference>
<evidence type="ECO:0000256" key="11">
    <source>
        <dbReference type="SAM" id="MobiDB-lite"/>
    </source>
</evidence>
<feature type="domain" description="Ig-like" evidence="13">
    <location>
        <begin position="211"/>
        <end position="299"/>
    </location>
</feature>
<keyword evidence="8" id="KW-1015">Disulfide bond</keyword>
<dbReference type="Pfam" id="PF00129">
    <property type="entry name" value="MHC_I"/>
    <property type="match status" value="1"/>
</dbReference>
<dbReference type="InterPro" id="IPR037055">
    <property type="entry name" value="MHC_I-like_Ag-recog_sf"/>
</dbReference>
<evidence type="ECO:0000313" key="15">
    <source>
        <dbReference type="RefSeq" id="XP_015283587.1"/>
    </source>
</evidence>
<evidence type="ECO:0000256" key="8">
    <source>
        <dbReference type="ARBA" id="ARBA00023157"/>
    </source>
</evidence>
<dbReference type="SMART" id="SM00407">
    <property type="entry name" value="IGc1"/>
    <property type="match status" value="1"/>
</dbReference>
<feature type="region of interest" description="Disordered" evidence="11">
    <location>
        <begin position="352"/>
        <end position="375"/>
    </location>
</feature>
<evidence type="ECO:0000256" key="1">
    <source>
        <dbReference type="ARBA" id="ARBA00004479"/>
    </source>
</evidence>
<comment type="subcellular location">
    <subcellularLocation>
        <location evidence="1">Membrane</location>
        <topology evidence="1">Single-pass type I membrane protein</topology>
    </subcellularLocation>
</comment>
<keyword evidence="4 12" id="KW-0732">Signal</keyword>
<proteinExistence type="inferred from homology"/>
<dbReference type="Gene3D" id="3.30.500.10">
    <property type="entry name" value="MHC class I-like antigen recognition-like"/>
    <property type="match status" value="1"/>
</dbReference>
<sequence>MHDVGLPPRGLLLLGGVALLLAAVGCSGSSTCYRLPFYLWGTGPRPGLPEFSISGYVSNQLFVKYDSFTKRAVPQLPWMGEFGQEDSWISWTREFVLQADLVALWDCYNQKNSTGLHTWQNMYNCEVGPDGRFRRGHWQFAHDGENFIALDIKTLTWTGHDAPQDPETRRKWEAKTPEAQFQRSYLEEECVAWLQKYLDYGKETLVRTERPVVRVARNKGHDGQETLICHLYGFYPKVIYATWMKDREHRTLDTFTEGSLPNLDGTYYTWLSIEVDPKERDLYRCHVEHHSLAEPLDLAWEEPDQLFSFLSKRMPAKHISSSLRGRLTPNLPDSLYQAAFYKTCFSLQSVTEGDSNQSSYTSTPGYSDLVSESSK</sequence>
<dbReference type="InterPro" id="IPR003006">
    <property type="entry name" value="Ig/MHC_CS"/>
</dbReference>
<keyword evidence="7" id="KW-0472">Membrane</keyword>
<gene>
    <name evidence="15" type="primary">LOC107124611</name>
</gene>
<evidence type="ECO:0000256" key="7">
    <source>
        <dbReference type="ARBA" id="ARBA00023136"/>
    </source>
</evidence>
<dbReference type="InterPro" id="IPR011162">
    <property type="entry name" value="MHC_I/II-like_Ag-recog"/>
</dbReference>
<evidence type="ECO:0000313" key="14">
    <source>
        <dbReference type="Proteomes" id="UP000694871"/>
    </source>
</evidence>